<protein>
    <recommendedName>
        <fullName evidence="5">Flavin-containing monooxygenase</fullName>
        <ecNumber evidence="5">1.-.-.-</ecNumber>
    </recommendedName>
</protein>
<dbReference type="EMBL" id="BMAT01012358">
    <property type="protein sequence ID" value="GFR90559.1"/>
    <property type="molecule type" value="Genomic_DNA"/>
</dbReference>
<evidence type="ECO:0000256" key="3">
    <source>
        <dbReference type="ARBA" id="ARBA00022827"/>
    </source>
</evidence>
<evidence type="ECO:0000256" key="1">
    <source>
        <dbReference type="ARBA" id="ARBA00009183"/>
    </source>
</evidence>
<evidence type="ECO:0000256" key="5">
    <source>
        <dbReference type="RuleBase" id="RU361177"/>
    </source>
</evidence>
<sequence length="158" mass="17722">MQACFSQHTVRSMGFPELPVWVRYRSLCQPVIPEVAVPFIQFCPGISCQHGFWQSLESMKDQVMVKGTNQIKLYKNVFSSNIGPSLAFIGFTQPASGGLLGMSEMQARWFSKLCKGAVKLPSKQEMDADFEAETVRDDIQHIAPLLFVTIVMIVPYIT</sequence>
<accession>A0AAV4GYL2</accession>
<keyword evidence="4 5" id="KW-0560">Oxidoreductase</keyword>
<proteinExistence type="inferred from homology"/>
<evidence type="ECO:0000313" key="6">
    <source>
        <dbReference type="EMBL" id="GFR90559.1"/>
    </source>
</evidence>
<comment type="caution">
    <text evidence="6">The sequence shown here is derived from an EMBL/GenBank/DDBJ whole genome shotgun (WGS) entry which is preliminary data.</text>
</comment>
<keyword evidence="3 5" id="KW-0274">FAD</keyword>
<dbReference type="AlphaFoldDB" id="A0AAV4GYL2"/>
<dbReference type="InterPro" id="IPR020946">
    <property type="entry name" value="Flavin_mOase-like"/>
</dbReference>
<dbReference type="GO" id="GO:0050661">
    <property type="term" value="F:NADP binding"/>
    <property type="evidence" value="ECO:0007669"/>
    <property type="project" value="InterPro"/>
</dbReference>
<dbReference type="Proteomes" id="UP000762676">
    <property type="component" value="Unassembled WGS sequence"/>
</dbReference>
<organism evidence="6 7">
    <name type="scientific">Elysia marginata</name>
    <dbReference type="NCBI Taxonomy" id="1093978"/>
    <lineage>
        <taxon>Eukaryota</taxon>
        <taxon>Metazoa</taxon>
        <taxon>Spiralia</taxon>
        <taxon>Lophotrochozoa</taxon>
        <taxon>Mollusca</taxon>
        <taxon>Gastropoda</taxon>
        <taxon>Heterobranchia</taxon>
        <taxon>Euthyneura</taxon>
        <taxon>Panpulmonata</taxon>
        <taxon>Sacoglossa</taxon>
        <taxon>Placobranchoidea</taxon>
        <taxon>Plakobranchidae</taxon>
        <taxon>Elysia</taxon>
    </lineage>
</organism>
<dbReference type="GO" id="GO:0050660">
    <property type="term" value="F:flavin adenine dinucleotide binding"/>
    <property type="evidence" value="ECO:0007669"/>
    <property type="project" value="InterPro"/>
</dbReference>
<dbReference type="InterPro" id="IPR036188">
    <property type="entry name" value="FAD/NAD-bd_sf"/>
</dbReference>
<dbReference type="PANTHER" id="PTHR23023">
    <property type="entry name" value="DIMETHYLANILINE MONOOXYGENASE"/>
    <property type="match status" value="1"/>
</dbReference>
<dbReference type="InterPro" id="IPR050346">
    <property type="entry name" value="FMO-like"/>
</dbReference>
<dbReference type="EC" id="1.-.-.-" evidence="5"/>
<dbReference type="Pfam" id="PF00743">
    <property type="entry name" value="FMO-like"/>
    <property type="match status" value="1"/>
</dbReference>
<keyword evidence="2 5" id="KW-0285">Flavoprotein</keyword>
<dbReference type="GO" id="GO:0004499">
    <property type="term" value="F:N,N-dimethylaniline monooxygenase activity"/>
    <property type="evidence" value="ECO:0007669"/>
    <property type="project" value="InterPro"/>
</dbReference>
<comment type="similarity">
    <text evidence="1 5">Belongs to the FMO family.</text>
</comment>
<reference evidence="6 7" key="1">
    <citation type="journal article" date="2021" name="Elife">
        <title>Chloroplast acquisition without the gene transfer in kleptoplastic sea slugs, Plakobranchus ocellatus.</title>
        <authorList>
            <person name="Maeda T."/>
            <person name="Takahashi S."/>
            <person name="Yoshida T."/>
            <person name="Shimamura S."/>
            <person name="Takaki Y."/>
            <person name="Nagai Y."/>
            <person name="Toyoda A."/>
            <person name="Suzuki Y."/>
            <person name="Arimoto A."/>
            <person name="Ishii H."/>
            <person name="Satoh N."/>
            <person name="Nishiyama T."/>
            <person name="Hasebe M."/>
            <person name="Maruyama T."/>
            <person name="Minagawa J."/>
            <person name="Obokata J."/>
            <person name="Shigenobu S."/>
        </authorList>
    </citation>
    <scope>NUCLEOTIDE SEQUENCE [LARGE SCALE GENOMIC DNA]</scope>
</reference>
<keyword evidence="5 6" id="KW-0503">Monooxygenase</keyword>
<comment type="cofactor">
    <cofactor evidence="5">
        <name>FAD</name>
        <dbReference type="ChEBI" id="CHEBI:57692"/>
    </cofactor>
</comment>
<name>A0AAV4GYL2_9GAST</name>
<gene>
    <name evidence="6" type="ORF">ElyMa_006153100</name>
</gene>
<evidence type="ECO:0000313" key="7">
    <source>
        <dbReference type="Proteomes" id="UP000762676"/>
    </source>
</evidence>
<evidence type="ECO:0000256" key="2">
    <source>
        <dbReference type="ARBA" id="ARBA00022630"/>
    </source>
</evidence>
<evidence type="ECO:0000256" key="4">
    <source>
        <dbReference type="ARBA" id="ARBA00023002"/>
    </source>
</evidence>
<keyword evidence="7" id="KW-1185">Reference proteome</keyword>
<dbReference type="Gene3D" id="3.50.50.60">
    <property type="entry name" value="FAD/NAD(P)-binding domain"/>
    <property type="match status" value="1"/>
</dbReference>